<keyword evidence="1" id="KW-0732">Signal</keyword>
<evidence type="ECO:0000313" key="2">
    <source>
        <dbReference type="EMBL" id="MCM6773507.1"/>
    </source>
</evidence>
<accession>A0A9X2E3K4</accession>
<evidence type="ECO:0000256" key="1">
    <source>
        <dbReference type="SAM" id="SignalP"/>
    </source>
</evidence>
<keyword evidence="3" id="KW-1185">Reference proteome</keyword>
<dbReference type="AlphaFoldDB" id="A0A9X2E3K4"/>
<organism evidence="2 3">
    <name type="scientific">Nocardia pulmonis</name>
    <dbReference type="NCBI Taxonomy" id="2951408"/>
    <lineage>
        <taxon>Bacteria</taxon>
        <taxon>Bacillati</taxon>
        <taxon>Actinomycetota</taxon>
        <taxon>Actinomycetes</taxon>
        <taxon>Mycobacteriales</taxon>
        <taxon>Nocardiaceae</taxon>
        <taxon>Nocardia</taxon>
    </lineage>
</organism>
<sequence>MNIRNRLAVGTATVALTFGLAAIPATAMPAYSSPADSASATKCADWKSVQLAGNVAGMKYQECWRTYNGKKQASGAIYLWDNKSDGKEACGKITIGNWWRDWCWGNESHHSPKYISGWHDGSDAKFGLFLA</sequence>
<reference evidence="2" key="1">
    <citation type="submission" date="2022-06" db="EMBL/GenBank/DDBJ databases">
        <title>Novel species in genus nocardia.</title>
        <authorList>
            <person name="Li F."/>
        </authorList>
    </citation>
    <scope>NUCLEOTIDE SEQUENCE</scope>
    <source>
        <strain evidence="2">CDC141</strain>
    </source>
</reference>
<name>A0A9X2E3K4_9NOCA</name>
<feature type="chain" id="PRO_5040718524" evidence="1">
    <location>
        <begin position="28"/>
        <end position="131"/>
    </location>
</feature>
<proteinExistence type="predicted"/>
<comment type="caution">
    <text evidence="2">The sequence shown here is derived from an EMBL/GenBank/DDBJ whole genome shotgun (WGS) entry which is preliminary data.</text>
</comment>
<protein>
    <submittedName>
        <fullName evidence="2">Uncharacterized protein</fullName>
    </submittedName>
</protein>
<feature type="signal peptide" evidence="1">
    <location>
        <begin position="1"/>
        <end position="27"/>
    </location>
</feature>
<evidence type="ECO:0000313" key="3">
    <source>
        <dbReference type="Proteomes" id="UP001139157"/>
    </source>
</evidence>
<dbReference type="RefSeq" id="WP_251910573.1">
    <property type="nucleotide sequence ID" value="NZ_JAMRXG010000003.1"/>
</dbReference>
<dbReference type="Proteomes" id="UP001139157">
    <property type="component" value="Unassembled WGS sequence"/>
</dbReference>
<gene>
    <name evidence="2" type="ORF">NDR86_08480</name>
</gene>
<dbReference type="EMBL" id="JAMRXG010000003">
    <property type="protein sequence ID" value="MCM6773507.1"/>
    <property type="molecule type" value="Genomic_DNA"/>
</dbReference>